<protein>
    <recommendedName>
        <fullName evidence="3">Polysaccharide deacetylase</fullName>
    </recommendedName>
</protein>
<organism evidence="1 2">
    <name type="scientific">Geomesophilobacter sediminis</name>
    <dbReference type="NCBI Taxonomy" id="2798584"/>
    <lineage>
        <taxon>Bacteria</taxon>
        <taxon>Pseudomonadati</taxon>
        <taxon>Thermodesulfobacteriota</taxon>
        <taxon>Desulfuromonadia</taxon>
        <taxon>Geobacterales</taxon>
        <taxon>Geobacteraceae</taxon>
        <taxon>Geomesophilobacter</taxon>
    </lineage>
</organism>
<dbReference type="Gene3D" id="3.20.20.370">
    <property type="entry name" value="Glycoside hydrolase/deacetylase"/>
    <property type="match status" value="1"/>
</dbReference>
<name>A0A8J7JK90_9BACT</name>
<dbReference type="AlphaFoldDB" id="A0A8J7JK90"/>
<evidence type="ECO:0000313" key="1">
    <source>
        <dbReference type="EMBL" id="MBJ6723680.1"/>
    </source>
</evidence>
<keyword evidence="2" id="KW-1185">Reference proteome</keyword>
<evidence type="ECO:0008006" key="3">
    <source>
        <dbReference type="Google" id="ProtNLM"/>
    </source>
</evidence>
<dbReference type="RefSeq" id="WP_199382517.1">
    <property type="nucleotide sequence ID" value="NZ_JAEMHM010000002.1"/>
</dbReference>
<gene>
    <name evidence="1" type="ORF">JFN93_03055</name>
</gene>
<reference evidence="1" key="1">
    <citation type="submission" date="2020-12" db="EMBL/GenBank/DDBJ databases">
        <title>Geomonas sp. Red875, isolated from river sediment.</title>
        <authorList>
            <person name="Xu Z."/>
            <person name="Zhang Z."/>
            <person name="Masuda Y."/>
            <person name="Itoh H."/>
            <person name="Senoo K."/>
        </authorList>
    </citation>
    <scope>NUCLEOTIDE SEQUENCE</scope>
    <source>
        <strain evidence="1">Red875</strain>
    </source>
</reference>
<sequence>MSNQHTLNVLFTIDTELWPHSPSWREDRLCDDYARDIQGTTASGDFGIGYQLDTFREHGLKAVFFVESLFASVTGIEHLQQTCRQIIEAGQEVQLHLHPEWVEHGSAPEIAGKGKFLWQFPREEQEVLLRVALENLGRCGVTSPNAFRAGNYGADNDTIRALHDLGIVFDSSYNYPFLGTQCGIETEKWLLQPEDLFGVREVPISFFSDYPGHYRHMQLCACSAAEMEGLLMEAWRRGCHCIVIVSHSFELIRRNRRPAVPNPLVIDRFQKLCRFLTAHGDKFRTVHFSELPERLPTDLGAGIAEPLKSTLGSTAVRLLQQSLNRLK</sequence>
<dbReference type="EMBL" id="JAEMHM010000002">
    <property type="protein sequence ID" value="MBJ6723680.1"/>
    <property type="molecule type" value="Genomic_DNA"/>
</dbReference>
<dbReference type="SUPFAM" id="SSF88713">
    <property type="entry name" value="Glycoside hydrolase/deacetylase"/>
    <property type="match status" value="1"/>
</dbReference>
<dbReference type="InterPro" id="IPR011330">
    <property type="entry name" value="Glyco_hydro/deAcase_b/a-brl"/>
</dbReference>
<evidence type="ECO:0000313" key="2">
    <source>
        <dbReference type="Proteomes" id="UP000636888"/>
    </source>
</evidence>
<proteinExistence type="predicted"/>
<accession>A0A8J7JK90</accession>
<comment type="caution">
    <text evidence="1">The sequence shown here is derived from an EMBL/GenBank/DDBJ whole genome shotgun (WGS) entry which is preliminary data.</text>
</comment>
<dbReference type="GO" id="GO:0005975">
    <property type="term" value="P:carbohydrate metabolic process"/>
    <property type="evidence" value="ECO:0007669"/>
    <property type="project" value="InterPro"/>
</dbReference>
<dbReference type="Proteomes" id="UP000636888">
    <property type="component" value="Unassembled WGS sequence"/>
</dbReference>